<evidence type="ECO:0000313" key="3">
    <source>
        <dbReference type="Proteomes" id="UP000729290"/>
    </source>
</evidence>
<dbReference type="InterPro" id="IPR016024">
    <property type="entry name" value="ARM-type_fold"/>
</dbReference>
<organism evidence="2 3">
    <name type="scientific">Anaerotignum lactatifermentans</name>
    <dbReference type="NCBI Taxonomy" id="160404"/>
    <lineage>
        <taxon>Bacteria</taxon>
        <taxon>Bacillati</taxon>
        <taxon>Bacillota</taxon>
        <taxon>Clostridia</taxon>
        <taxon>Lachnospirales</taxon>
        <taxon>Anaerotignaceae</taxon>
        <taxon>Anaerotignum</taxon>
    </lineage>
</organism>
<dbReference type="SUPFAM" id="SSF48371">
    <property type="entry name" value="ARM repeat"/>
    <property type="match status" value="1"/>
</dbReference>
<keyword evidence="3" id="KW-1185">Reference proteome</keyword>
<keyword evidence="1" id="KW-0472">Membrane</keyword>
<dbReference type="InterPro" id="IPR011989">
    <property type="entry name" value="ARM-like"/>
</dbReference>
<dbReference type="Pfam" id="PF13646">
    <property type="entry name" value="HEAT_2"/>
    <property type="match status" value="1"/>
</dbReference>
<proteinExistence type="predicted"/>
<keyword evidence="1" id="KW-0812">Transmembrane</keyword>
<keyword evidence="1" id="KW-1133">Transmembrane helix</keyword>
<protein>
    <submittedName>
        <fullName evidence="2">HEAT repeat domain-containing protein</fullName>
    </submittedName>
</protein>
<gene>
    <name evidence="2" type="ORF">H9X83_11325</name>
</gene>
<dbReference type="RefSeq" id="WP_205134400.1">
    <property type="nucleotide sequence ID" value="NZ_JACSNT010000018.1"/>
</dbReference>
<dbReference type="Gene3D" id="1.25.10.10">
    <property type="entry name" value="Leucine-rich Repeat Variant"/>
    <property type="match status" value="1"/>
</dbReference>
<reference evidence="2 3" key="1">
    <citation type="journal article" date="2021" name="Sci. Rep.">
        <title>The distribution of antibiotic resistance genes in chicken gut microbiota commensals.</title>
        <authorList>
            <person name="Juricova H."/>
            <person name="Matiasovicova J."/>
            <person name="Kubasova T."/>
            <person name="Cejkova D."/>
            <person name="Rychlik I."/>
        </authorList>
    </citation>
    <scope>NUCLEOTIDE SEQUENCE [LARGE SCALE GENOMIC DNA]</scope>
    <source>
        <strain evidence="2 3">An431b</strain>
    </source>
</reference>
<dbReference type="Proteomes" id="UP000729290">
    <property type="component" value="Unassembled WGS sequence"/>
</dbReference>
<evidence type="ECO:0000313" key="2">
    <source>
        <dbReference type="EMBL" id="MBM6878740.1"/>
    </source>
</evidence>
<evidence type="ECO:0000256" key="1">
    <source>
        <dbReference type="SAM" id="Phobius"/>
    </source>
</evidence>
<name>A0ABS2GDF8_9FIRM</name>
<feature type="transmembrane region" description="Helical" evidence="1">
    <location>
        <begin position="6"/>
        <end position="28"/>
    </location>
</feature>
<dbReference type="EMBL" id="JACSNV010000020">
    <property type="protein sequence ID" value="MBM6878740.1"/>
    <property type="molecule type" value="Genomic_DNA"/>
</dbReference>
<sequence length="370" mass="43792">MKVEIIIYIYGAICISMIGFNIVYNLMLRRRDALFDKRTEKMRQGIRRQFQLIQKGEKTEKNHKKFLMKKLKRINYLIAYDNALQMEMKDQKAEVLEKYFSQIESVILFLAVRYSKKDKMEAGYFAFFLSEYAVNRKREMDSLLGLLLIYVKKDNLYCRVNGLKALYHLGDVENVITALKMQDDDRIYINQKILTEGLLTFQGNHDDLIHGLWKEFNRFTDHTKLAILNYIRFKTGDYKEEIYGIMTDEKADKELRLSAIRYFGKYVYPPALKWLLDFVNDHEPSHWEYVNVAVSSLSRYEGEEVIRALKGAIKSPNWYIRYSAAQGLEAHRLNYSELFDIINGEDRYAREMMTYRLEAKMLQETGGDNS</sequence>
<comment type="caution">
    <text evidence="2">The sequence shown here is derived from an EMBL/GenBank/DDBJ whole genome shotgun (WGS) entry which is preliminary data.</text>
</comment>
<accession>A0ABS2GDF8</accession>